<evidence type="ECO:0000313" key="2">
    <source>
        <dbReference type="Proteomes" id="UP000828941"/>
    </source>
</evidence>
<reference evidence="1 2" key="1">
    <citation type="journal article" date="2022" name="DNA Res.">
        <title>Chromosomal-level genome assembly of the orchid tree Bauhinia variegata (Leguminosae; Cercidoideae) supports the allotetraploid origin hypothesis of Bauhinia.</title>
        <authorList>
            <person name="Zhong Y."/>
            <person name="Chen Y."/>
            <person name="Zheng D."/>
            <person name="Pang J."/>
            <person name="Liu Y."/>
            <person name="Luo S."/>
            <person name="Meng S."/>
            <person name="Qian L."/>
            <person name="Wei D."/>
            <person name="Dai S."/>
            <person name="Zhou R."/>
        </authorList>
    </citation>
    <scope>NUCLEOTIDE SEQUENCE [LARGE SCALE GENOMIC DNA]</scope>
    <source>
        <strain evidence="1">BV-YZ2020</strain>
    </source>
</reference>
<comment type="caution">
    <text evidence="1">The sequence shown here is derived from an EMBL/GenBank/DDBJ whole genome shotgun (WGS) entry which is preliminary data.</text>
</comment>
<sequence>MKYTKGKSMKIKIVNRCTFLLSPIKRGEGKVHGEGSRGSVRKSIGIPGTTDHYFKKEREANFLSGFMVLFL</sequence>
<dbReference type="EMBL" id="CM039431">
    <property type="protein sequence ID" value="KAI4336455.1"/>
    <property type="molecule type" value="Genomic_DNA"/>
</dbReference>
<dbReference type="Proteomes" id="UP000828941">
    <property type="component" value="Chromosome 6"/>
</dbReference>
<organism evidence="1 2">
    <name type="scientific">Bauhinia variegata</name>
    <name type="common">Purple orchid tree</name>
    <name type="synonym">Phanera variegata</name>
    <dbReference type="NCBI Taxonomy" id="167791"/>
    <lineage>
        <taxon>Eukaryota</taxon>
        <taxon>Viridiplantae</taxon>
        <taxon>Streptophyta</taxon>
        <taxon>Embryophyta</taxon>
        <taxon>Tracheophyta</taxon>
        <taxon>Spermatophyta</taxon>
        <taxon>Magnoliopsida</taxon>
        <taxon>eudicotyledons</taxon>
        <taxon>Gunneridae</taxon>
        <taxon>Pentapetalae</taxon>
        <taxon>rosids</taxon>
        <taxon>fabids</taxon>
        <taxon>Fabales</taxon>
        <taxon>Fabaceae</taxon>
        <taxon>Cercidoideae</taxon>
        <taxon>Cercideae</taxon>
        <taxon>Bauhiniinae</taxon>
        <taxon>Bauhinia</taxon>
    </lineage>
</organism>
<accession>A0ACB9NNY7</accession>
<gene>
    <name evidence="1" type="ORF">L6164_014980</name>
</gene>
<name>A0ACB9NNY7_BAUVA</name>
<proteinExistence type="predicted"/>
<keyword evidence="2" id="KW-1185">Reference proteome</keyword>
<protein>
    <submittedName>
        <fullName evidence="1">Uncharacterized protein</fullName>
    </submittedName>
</protein>
<evidence type="ECO:0000313" key="1">
    <source>
        <dbReference type="EMBL" id="KAI4336455.1"/>
    </source>
</evidence>